<feature type="region of interest" description="Disordered" evidence="1">
    <location>
        <begin position="264"/>
        <end position="324"/>
    </location>
</feature>
<name>A0AAV1VC59_9STRA</name>
<evidence type="ECO:0000256" key="1">
    <source>
        <dbReference type="SAM" id="MobiDB-lite"/>
    </source>
</evidence>
<evidence type="ECO:0000313" key="3">
    <source>
        <dbReference type="Proteomes" id="UP001162060"/>
    </source>
</evidence>
<proteinExistence type="predicted"/>
<comment type="caution">
    <text evidence="2">The sequence shown here is derived from an EMBL/GenBank/DDBJ whole genome shotgun (WGS) entry which is preliminary data.</text>
</comment>
<accession>A0AAV1VC59</accession>
<dbReference type="EMBL" id="CAKLBY020000287">
    <property type="protein sequence ID" value="CAK7943079.1"/>
    <property type="molecule type" value="Genomic_DNA"/>
</dbReference>
<feature type="region of interest" description="Disordered" evidence="1">
    <location>
        <begin position="224"/>
        <end position="252"/>
    </location>
</feature>
<organism evidence="2 3">
    <name type="scientific">Peronospora matthiolae</name>
    <dbReference type="NCBI Taxonomy" id="2874970"/>
    <lineage>
        <taxon>Eukaryota</taxon>
        <taxon>Sar</taxon>
        <taxon>Stramenopiles</taxon>
        <taxon>Oomycota</taxon>
        <taxon>Peronosporomycetes</taxon>
        <taxon>Peronosporales</taxon>
        <taxon>Peronosporaceae</taxon>
        <taxon>Peronospora</taxon>
    </lineage>
</organism>
<protein>
    <recommendedName>
        <fullName evidence="4">Retrotransposon gag domain-containing protein</fullName>
    </recommendedName>
</protein>
<dbReference type="AlphaFoldDB" id="A0AAV1VC59"/>
<dbReference type="Proteomes" id="UP001162060">
    <property type="component" value="Unassembled WGS sequence"/>
</dbReference>
<reference evidence="2" key="1">
    <citation type="submission" date="2024-01" db="EMBL/GenBank/DDBJ databases">
        <authorList>
            <person name="Webb A."/>
        </authorList>
    </citation>
    <scope>NUCLEOTIDE SEQUENCE</scope>
    <source>
        <strain evidence="2">Pm1</strain>
    </source>
</reference>
<evidence type="ECO:0008006" key="4">
    <source>
        <dbReference type="Google" id="ProtNLM"/>
    </source>
</evidence>
<sequence>MPDMDMESVKSNTYKQIHQRAEYDPDDLWMAEPRRTQVAATSVTTETSIFTQKIIVSAISELKESLEKDWEEDRVRIWMSKVKSAFLRDQASEEEKFLVFGDLVVGPVCYWYRQLSRSKRFKWKDLMNSFLVEYTGHGMSASRQYYHAKKRSEEDPLEYLYRLNVMGTQANISVMTGLPDARKEHVNHLIDTLDDPNLSNQLLLLNVEDTEVVHTIMHGYQRGRSRQRKVMMESSKFRQKGEPASVPSKPARAVRMICTEDVSSESGLDTYGSESEDRLRSIHVASTTDRLKPTRDTSANTGSEDPTTRQDYQGRSVSQKPRTR</sequence>
<gene>
    <name evidence="2" type="ORF">PM001_LOCUS28229</name>
</gene>
<evidence type="ECO:0000313" key="2">
    <source>
        <dbReference type="EMBL" id="CAK7943079.1"/>
    </source>
</evidence>
<feature type="compositionally biased region" description="Polar residues" evidence="1">
    <location>
        <begin position="296"/>
        <end position="324"/>
    </location>
</feature>